<reference evidence="18" key="1">
    <citation type="submission" date="2025-08" db="UniProtKB">
        <authorList>
            <consortium name="RefSeq"/>
        </authorList>
    </citation>
    <scope>IDENTIFICATION</scope>
    <source>
        <tissue evidence="18">Blood</tissue>
    </source>
</reference>
<dbReference type="InterPro" id="IPR031904">
    <property type="entry name" value="Cadherin_CBD"/>
</dbReference>
<keyword evidence="7 12" id="KW-0106">Calcium</keyword>
<keyword evidence="8" id="KW-0130">Cell adhesion</keyword>
<dbReference type="Pfam" id="PF16492">
    <property type="entry name" value="Cadherin_C_2"/>
    <property type="match status" value="1"/>
</dbReference>
<feature type="signal peptide" evidence="15">
    <location>
        <begin position="1"/>
        <end position="30"/>
    </location>
</feature>
<dbReference type="Gene3D" id="2.60.40.60">
    <property type="entry name" value="Cadherins"/>
    <property type="match status" value="6"/>
</dbReference>
<evidence type="ECO:0000313" key="17">
    <source>
        <dbReference type="Proteomes" id="UP001652662"/>
    </source>
</evidence>
<evidence type="ECO:0000256" key="8">
    <source>
        <dbReference type="ARBA" id="ARBA00022889"/>
    </source>
</evidence>
<dbReference type="Pfam" id="PF08266">
    <property type="entry name" value="Cadherin_2"/>
    <property type="match status" value="1"/>
</dbReference>
<evidence type="ECO:0000256" key="9">
    <source>
        <dbReference type="ARBA" id="ARBA00022989"/>
    </source>
</evidence>
<feature type="domain" description="Cadherin" evidence="16">
    <location>
        <begin position="348"/>
        <end position="452"/>
    </location>
</feature>
<dbReference type="RefSeq" id="XP_070426682.1">
    <property type="nucleotide sequence ID" value="XM_070570581.1"/>
</dbReference>
<dbReference type="PANTHER" id="PTHR24028:SF73">
    <property type="entry name" value="PROTOCADHERIN GAMMA-B3-RELATED"/>
    <property type="match status" value="1"/>
</dbReference>
<feature type="compositionally biased region" description="Basic residues" evidence="13">
    <location>
        <begin position="921"/>
        <end position="931"/>
    </location>
</feature>
<evidence type="ECO:0000256" key="6">
    <source>
        <dbReference type="ARBA" id="ARBA00022737"/>
    </source>
</evidence>
<evidence type="ECO:0000256" key="7">
    <source>
        <dbReference type="ARBA" id="ARBA00022837"/>
    </source>
</evidence>
<evidence type="ECO:0000256" key="4">
    <source>
        <dbReference type="ARBA" id="ARBA00022692"/>
    </source>
</evidence>
<feature type="chain" id="PRO_5046253621" evidence="15">
    <location>
        <begin position="31"/>
        <end position="931"/>
    </location>
</feature>
<dbReference type="InterPro" id="IPR032455">
    <property type="entry name" value="Cadherin_C"/>
</dbReference>
<evidence type="ECO:0000256" key="14">
    <source>
        <dbReference type="SAM" id="Phobius"/>
    </source>
</evidence>
<accession>A0ABM4KES2</accession>
<dbReference type="InterPro" id="IPR002126">
    <property type="entry name" value="Cadherin-like_dom"/>
</dbReference>
<dbReference type="SMART" id="SM00112">
    <property type="entry name" value="CA"/>
    <property type="match status" value="6"/>
</dbReference>
<feature type="region of interest" description="Disordered" evidence="13">
    <location>
        <begin position="793"/>
        <end position="840"/>
    </location>
</feature>
<feature type="transmembrane region" description="Helical" evidence="14">
    <location>
        <begin position="690"/>
        <end position="713"/>
    </location>
</feature>
<dbReference type="Proteomes" id="UP001652662">
    <property type="component" value="Chromosome 13"/>
</dbReference>
<dbReference type="PANTHER" id="PTHR24028">
    <property type="entry name" value="CADHERIN-87A"/>
    <property type="match status" value="1"/>
</dbReference>
<evidence type="ECO:0000256" key="3">
    <source>
        <dbReference type="ARBA" id="ARBA00022475"/>
    </source>
</evidence>
<evidence type="ECO:0000256" key="5">
    <source>
        <dbReference type="ARBA" id="ARBA00022729"/>
    </source>
</evidence>
<gene>
    <name evidence="18" type="primary">LOC103550704</name>
</gene>
<dbReference type="InterPro" id="IPR020894">
    <property type="entry name" value="Cadherin_CS"/>
</dbReference>
<evidence type="ECO:0000256" key="12">
    <source>
        <dbReference type="PROSITE-ProRule" id="PRU00043"/>
    </source>
</evidence>
<dbReference type="GeneID" id="103550704"/>
<dbReference type="CDD" id="cd11304">
    <property type="entry name" value="Cadherin_repeat"/>
    <property type="match status" value="6"/>
</dbReference>
<feature type="domain" description="Cadherin" evidence="16">
    <location>
        <begin position="453"/>
        <end position="562"/>
    </location>
</feature>
<keyword evidence="17" id="KW-1185">Reference proteome</keyword>
<evidence type="ECO:0000256" key="15">
    <source>
        <dbReference type="SAM" id="SignalP"/>
    </source>
</evidence>
<evidence type="ECO:0000256" key="10">
    <source>
        <dbReference type="ARBA" id="ARBA00023136"/>
    </source>
</evidence>
<dbReference type="InterPro" id="IPR050174">
    <property type="entry name" value="Protocadherin/Cadherin-CA"/>
</dbReference>
<keyword evidence="10 14" id="KW-0472">Membrane</keyword>
<keyword evidence="4 14" id="KW-0812">Transmembrane</keyword>
<evidence type="ECO:0000259" key="16">
    <source>
        <dbReference type="PROSITE" id="PS50268"/>
    </source>
</evidence>
<dbReference type="Pfam" id="PF00028">
    <property type="entry name" value="Cadherin"/>
    <property type="match status" value="5"/>
</dbReference>
<proteinExistence type="predicted"/>
<keyword evidence="5 15" id="KW-0732">Signal</keyword>
<dbReference type="SUPFAM" id="SSF49313">
    <property type="entry name" value="Cadherin-like"/>
    <property type="match status" value="6"/>
</dbReference>
<feature type="domain" description="Cadherin" evidence="16">
    <location>
        <begin position="32"/>
        <end position="133"/>
    </location>
</feature>
<organism evidence="17 18">
    <name type="scientific">Equus przewalskii</name>
    <name type="common">Przewalski's horse</name>
    <name type="synonym">Equus caballus przewalskii</name>
    <dbReference type="NCBI Taxonomy" id="9798"/>
    <lineage>
        <taxon>Eukaryota</taxon>
        <taxon>Metazoa</taxon>
        <taxon>Chordata</taxon>
        <taxon>Craniata</taxon>
        <taxon>Vertebrata</taxon>
        <taxon>Euteleostomi</taxon>
        <taxon>Mammalia</taxon>
        <taxon>Eutheria</taxon>
        <taxon>Laurasiatheria</taxon>
        <taxon>Perissodactyla</taxon>
        <taxon>Equidae</taxon>
        <taxon>Equus</taxon>
    </lineage>
</organism>
<dbReference type="PRINTS" id="PR00205">
    <property type="entry name" value="CADHERIN"/>
</dbReference>
<evidence type="ECO:0000256" key="1">
    <source>
        <dbReference type="ARBA" id="ARBA00003436"/>
    </source>
</evidence>
<keyword evidence="3" id="KW-1003">Cell membrane</keyword>
<feature type="domain" description="Cadherin" evidence="16">
    <location>
        <begin position="577"/>
        <end position="675"/>
    </location>
</feature>
<dbReference type="Pfam" id="PF15974">
    <property type="entry name" value="Cadherin_tail"/>
    <property type="match status" value="1"/>
</dbReference>
<keyword evidence="6" id="KW-0677">Repeat</keyword>
<keyword evidence="9 14" id="KW-1133">Transmembrane helix</keyword>
<evidence type="ECO:0000313" key="18">
    <source>
        <dbReference type="RefSeq" id="XP_070426682.1"/>
    </source>
</evidence>
<dbReference type="InterPro" id="IPR015919">
    <property type="entry name" value="Cadherin-like_sf"/>
</dbReference>
<dbReference type="InterPro" id="IPR013164">
    <property type="entry name" value="Cadherin_N"/>
</dbReference>
<evidence type="ECO:0000256" key="13">
    <source>
        <dbReference type="SAM" id="MobiDB-lite"/>
    </source>
</evidence>
<sequence length="931" mass="100871">MGNRLGLKGPAGWRRMPFLLLLSLFSRALSEQIRYTILEELARGSLVGNLAKDLGLGVRDLPAWNLPVSAEKKFFTMSTENGDLLVSDRIDREQICGKKSTCVLELEMVSEKPLNFFHINVEIQDVNDNPPTFSQNITELEISELAPTGATFALESAQDSDVGVNSLQQYYLSPDPHFSLIQKENPDGSRYPELVVKALLDREEQSCHDLVLTAVDGGQPARSCTTQIRVIVADANDNPPVFTQDMYRVSVPENLPVGSSVLRVIATDSDEGVNAEITYAFINIGKAVRQLFKLDSKTGELTTGKRLDFEESESYTIGVEAKDGGRHTAHCKVQIDILDENDNAPEITLDSESKHIQEDAEPGTVVALIKTRDLDSGFNGEIQCRLNGKFPFKIVQDTKNTYKLVTDGALDREQTPEYNVTITATDRGKPPLSSNRSVILNIADVNDNAPVFQQASYVVHVAENNPPGASIAQVRASDPDLGPNGRVSYSIVASDLEPRALSSYVSVSAQSGVVFAQRAFDHEQLRAFELTLQARDQGSPALSANASLRVLVGDRNDNAPRVLYPALGPDGSALFDTVPRAAQPGYLVTKVVAVDADSGHNAWLSYHVLQASEPGLFSLGLRTGEVRTARALGDRDAARQRLLVAVRDGGQPPLSATATLLLVFADSLQEALPDLGDHPAPSEPQAELQFYLVVALALISVLFLLAVILAIALRLRRSSSPAAWGCFQPGVCSKTEPEVLPNFSQGTLPYSYNLCAASHSSKTEFKFRNIKPENAPAQDLLCNETSWFESTINDNPQMTSNSVNLQQQAPPNTDWRFSQAQRPGTSSSQNGDETGTWPNNQFDTEMLQAMILASASEAADGSSTLGGGAGTMGLSARYGPQFTLQHVPDYRQNVYIPGSNATLTNAAGKRDGKALAGGNGNKKKSGKKEKK</sequence>
<keyword evidence="11" id="KW-0325">Glycoprotein</keyword>
<dbReference type="PROSITE" id="PS50268">
    <property type="entry name" value="CADHERIN_2"/>
    <property type="match status" value="6"/>
</dbReference>
<feature type="domain" description="Cadherin" evidence="16">
    <location>
        <begin position="243"/>
        <end position="347"/>
    </location>
</feature>
<name>A0ABM4KES2_EQUPR</name>
<protein>
    <submittedName>
        <fullName evidence="18">Protocadherin gamma-B3 isoform X18</fullName>
    </submittedName>
</protein>
<feature type="region of interest" description="Disordered" evidence="13">
    <location>
        <begin position="901"/>
        <end position="931"/>
    </location>
</feature>
<comment type="subcellular location">
    <subcellularLocation>
        <location evidence="2">Cell membrane</location>
        <topology evidence="2">Single-pass type I membrane protein</topology>
    </subcellularLocation>
</comment>
<comment type="function">
    <text evidence="1">Potential calcium-dependent cell-adhesion protein. May be involved in the establishment and maintenance of specific neuronal connections in the brain.</text>
</comment>
<evidence type="ECO:0000256" key="11">
    <source>
        <dbReference type="ARBA" id="ARBA00023180"/>
    </source>
</evidence>
<evidence type="ECO:0000256" key="2">
    <source>
        <dbReference type="ARBA" id="ARBA00004251"/>
    </source>
</evidence>
<dbReference type="PROSITE" id="PS00232">
    <property type="entry name" value="CADHERIN_1"/>
    <property type="match status" value="3"/>
</dbReference>
<feature type="domain" description="Cadherin" evidence="16">
    <location>
        <begin position="134"/>
        <end position="242"/>
    </location>
</feature>